<evidence type="ECO:0000313" key="2">
    <source>
        <dbReference type="EMBL" id="GAH75805.1"/>
    </source>
</evidence>
<dbReference type="AlphaFoldDB" id="X1J2Q5"/>
<feature type="non-terminal residue" evidence="2">
    <location>
        <position position="1"/>
    </location>
</feature>
<comment type="caution">
    <text evidence="2">The sequence shown here is derived from an EMBL/GenBank/DDBJ whole genome shotgun (WGS) entry which is preliminary data.</text>
</comment>
<dbReference type="InterPro" id="IPR032387">
    <property type="entry name" value="ACAS_N"/>
</dbReference>
<accession>X1J2Q5</accession>
<protein>
    <recommendedName>
        <fullName evidence="1">Acetyl-coenzyme A synthetase N-terminal domain-containing protein</fullName>
    </recommendedName>
</protein>
<sequence>GLLTTPEEFWGGMAEQLDWYKKWDKVLVEDFKEGKHEWFVGGKLKCLL</sequence>
<organism evidence="2">
    <name type="scientific">marine sediment metagenome</name>
    <dbReference type="NCBI Taxonomy" id="412755"/>
    <lineage>
        <taxon>unclassified sequences</taxon>
        <taxon>metagenomes</taxon>
        <taxon>ecological metagenomes</taxon>
    </lineage>
</organism>
<gene>
    <name evidence="2" type="ORF">S03H2_46192</name>
</gene>
<reference evidence="2" key="1">
    <citation type="journal article" date="2014" name="Front. Microbiol.">
        <title>High frequency of phylogenetically diverse reductive dehalogenase-homologous genes in deep subseafloor sedimentary metagenomes.</title>
        <authorList>
            <person name="Kawai M."/>
            <person name="Futagami T."/>
            <person name="Toyoda A."/>
            <person name="Takaki Y."/>
            <person name="Nishi S."/>
            <person name="Hori S."/>
            <person name="Arai W."/>
            <person name="Tsubouchi T."/>
            <person name="Morono Y."/>
            <person name="Uchiyama I."/>
            <person name="Ito T."/>
            <person name="Fujiyama A."/>
            <person name="Inagaki F."/>
            <person name="Takami H."/>
        </authorList>
    </citation>
    <scope>NUCLEOTIDE SEQUENCE</scope>
    <source>
        <strain evidence="2">Expedition CK06-06</strain>
    </source>
</reference>
<dbReference type="Gene3D" id="3.40.50.12780">
    <property type="entry name" value="N-terminal domain of ligase-like"/>
    <property type="match status" value="1"/>
</dbReference>
<dbReference type="InterPro" id="IPR042099">
    <property type="entry name" value="ANL_N_sf"/>
</dbReference>
<name>X1J2Q5_9ZZZZ</name>
<proteinExistence type="predicted"/>
<evidence type="ECO:0000259" key="1">
    <source>
        <dbReference type="Pfam" id="PF16177"/>
    </source>
</evidence>
<dbReference type="Pfam" id="PF16177">
    <property type="entry name" value="ACAS_N"/>
    <property type="match status" value="1"/>
</dbReference>
<feature type="domain" description="Acetyl-coenzyme A synthetase N-terminal" evidence="1">
    <location>
        <begin position="4"/>
        <end position="44"/>
    </location>
</feature>
<dbReference type="EMBL" id="BARU01028987">
    <property type="protein sequence ID" value="GAH75805.1"/>
    <property type="molecule type" value="Genomic_DNA"/>
</dbReference>